<dbReference type="Pfam" id="PF00239">
    <property type="entry name" value="Resolvase"/>
    <property type="match status" value="1"/>
</dbReference>
<dbReference type="RefSeq" id="WP_076420701.1">
    <property type="nucleotide sequence ID" value="NZ_FTNM01000001.1"/>
</dbReference>
<accession>A0A1N6TKF5</accession>
<name>A0A1N6TKF5_9BACT</name>
<dbReference type="Proteomes" id="UP000185924">
    <property type="component" value="Unassembled WGS sequence"/>
</dbReference>
<organism evidence="2 3">
    <name type="scientific">Pontibacter lucknowensis</name>
    <dbReference type="NCBI Taxonomy" id="1077936"/>
    <lineage>
        <taxon>Bacteria</taxon>
        <taxon>Pseudomonadati</taxon>
        <taxon>Bacteroidota</taxon>
        <taxon>Cytophagia</taxon>
        <taxon>Cytophagales</taxon>
        <taxon>Hymenobacteraceae</taxon>
        <taxon>Pontibacter</taxon>
    </lineage>
</organism>
<feature type="domain" description="Resolvase/invertase-type recombinase catalytic" evidence="1">
    <location>
        <begin position="3"/>
        <end position="152"/>
    </location>
</feature>
<dbReference type="PANTHER" id="PTHR30461">
    <property type="entry name" value="DNA-INVERTASE FROM LAMBDOID PROPHAGE"/>
    <property type="match status" value="1"/>
</dbReference>
<reference evidence="3" key="1">
    <citation type="submission" date="2017-01" db="EMBL/GenBank/DDBJ databases">
        <authorList>
            <person name="Varghese N."/>
            <person name="Submissions S."/>
        </authorList>
    </citation>
    <scope>NUCLEOTIDE SEQUENCE [LARGE SCALE GENOMIC DNA]</scope>
    <source>
        <strain evidence="3">DM9</strain>
    </source>
</reference>
<dbReference type="EMBL" id="FTNM01000001">
    <property type="protein sequence ID" value="SIQ53576.1"/>
    <property type="molecule type" value="Genomic_DNA"/>
</dbReference>
<evidence type="ECO:0000313" key="2">
    <source>
        <dbReference type="EMBL" id="SIQ53576.1"/>
    </source>
</evidence>
<dbReference type="InterPro" id="IPR006119">
    <property type="entry name" value="Resolv_N"/>
</dbReference>
<dbReference type="InterPro" id="IPR036162">
    <property type="entry name" value="Resolvase-like_N_sf"/>
</dbReference>
<dbReference type="GO" id="GO:0000150">
    <property type="term" value="F:DNA strand exchange activity"/>
    <property type="evidence" value="ECO:0007669"/>
    <property type="project" value="InterPro"/>
</dbReference>
<proteinExistence type="predicted"/>
<evidence type="ECO:0000259" key="1">
    <source>
        <dbReference type="PROSITE" id="PS51736"/>
    </source>
</evidence>
<evidence type="ECO:0000313" key="3">
    <source>
        <dbReference type="Proteomes" id="UP000185924"/>
    </source>
</evidence>
<dbReference type="SMART" id="SM00857">
    <property type="entry name" value="Resolvase"/>
    <property type="match status" value="1"/>
</dbReference>
<dbReference type="OrthoDB" id="9797501at2"/>
<dbReference type="Gene3D" id="3.40.50.1390">
    <property type="entry name" value="Resolvase, N-terminal catalytic domain"/>
    <property type="match status" value="1"/>
</dbReference>
<dbReference type="InterPro" id="IPR050639">
    <property type="entry name" value="SSR_resolvase"/>
</dbReference>
<dbReference type="SUPFAM" id="SSF53041">
    <property type="entry name" value="Resolvase-like"/>
    <property type="match status" value="1"/>
</dbReference>
<dbReference type="GO" id="GO:0003677">
    <property type="term" value="F:DNA binding"/>
    <property type="evidence" value="ECO:0007669"/>
    <property type="project" value="InterPro"/>
</dbReference>
<dbReference type="CDD" id="cd03768">
    <property type="entry name" value="SR_ResInv"/>
    <property type="match status" value="1"/>
</dbReference>
<protein>
    <submittedName>
        <fullName evidence="2">Site-specific DNA recombinase</fullName>
    </submittedName>
</protein>
<keyword evidence="3" id="KW-1185">Reference proteome</keyword>
<dbReference type="AlphaFoldDB" id="A0A1N6TKF5"/>
<dbReference type="PROSITE" id="PS51736">
    <property type="entry name" value="RECOMBINASES_3"/>
    <property type="match status" value="1"/>
</dbReference>
<dbReference type="PANTHER" id="PTHR30461:SF19">
    <property type="entry name" value="SITE-SPECIFIC RECOMBINASE RESOLVASE FAMILY"/>
    <property type="match status" value="1"/>
</dbReference>
<gene>
    <name evidence="2" type="ORF">SAMN05421545_0369</name>
</gene>
<sequence length="205" mass="22716">MNKVAILVRVSKSDQSYDRQVTELTEYAASQGYKVIELITETVSGAKKNSERKGIQRLLRLAQGRKINKVLVHEVTRLGRDTAQVLATLEALHALQVSVVVKNYNIETLNPDGTVNAMAQFLLTILADIGRMERITLIERVKSGLEEARRKGKVLGRPQGSTKDLVRSHPKVVRYLRAGQSIRETAKLCGVGISTVQRVKKALAC</sequence>